<sequence>MNRIEAEILKYKKTMMSKLILIIPIFFAVFSMVVQIIISENPGIKVDMASKESWKMFLTLSFNFWSFIFIPMISALLTGLVANQEKKVGNYRALCCHEIMPLKIWFYKIMGMVVYMLIATIIFIAVEVVAGSISAIGNISFIKILVAAIACFLVSISILPIQLFFATNFGMIINLAVGFAGMLSGVLMAPEKYWILNPYSWATRLMCPLIGVHPNGIVLNQGDPLLNGDVVGIGIILSMISFSILLFMTGKLFEKKEFR</sequence>
<name>B6FZM4_PEPHT</name>
<reference evidence="2 3" key="1">
    <citation type="submission" date="2008-09" db="EMBL/GenBank/DDBJ databases">
        <authorList>
            <person name="Fulton L."/>
            <person name="Clifton S."/>
            <person name="Fulton B."/>
            <person name="Xu J."/>
            <person name="Minx P."/>
            <person name="Pepin K.H."/>
            <person name="Johnson M."/>
            <person name="Thiruvilangam P."/>
            <person name="Bhonagiri V."/>
            <person name="Nash W.E."/>
            <person name="Mardis E.R."/>
            <person name="Wilson R.K."/>
        </authorList>
    </citation>
    <scope>NUCLEOTIDE SEQUENCE [LARGE SCALE GENOMIC DNA]</scope>
    <source>
        <strain evidence="2 3">DSM 13275</strain>
    </source>
</reference>
<evidence type="ECO:0000313" key="2">
    <source>
        <dbReference type="EMBL" id="EEA84968.1"/>
    </source>
</evidence>
<proteinExistence type="predicted"/>
<dbReference type="eggNOG" id="COG4200">
    <property type="taxonomic scope" value="Bacteria"/>
</dbReference>
<protein>
    <submittedName>
        <fullName evidence="2">Lantibiotic protection ABC transporter permease subunit, MutE/EpiE family</fullName>
    </submittedName>
</protein>
<gene>
    <name evidence="2" type="ORF">CLOHIR_01328</name>
</gene>
<dbReference type="HOGENOM" id="CLU_077103_2_1_9"/>
<dbReference type="Proteomes" id="UP000003178">
    <property type="component" value="Unassembled WGS sequence"/>
</dbReference>
<feature type="transmembrane region" description="Helical" evidence="1">
    <location>
        <begin position="230"/>
        <end position="253"/>
    </location>
</feature>
<dbReference type="EMBL" id="ABWP01000058">
    <property type="protein sequence ID" value="EEA84968.1"/>
    <property type="molecule type" value="Genomic_DNA"/>
</dbReference>
<feature type="transmembrane region" description="Helical" evidence="1">
    <location>
        <begin position="20"/>
        <end position="38"/>
    </location>
</feature>
<keyword evidence="1" id="KW-0812">Transmembrane</keyword>
<evidence type="ECO:0000256" key="1">
    <source>
        <dbReference type="SAM" id="Phobius"/>
    </source>
</evidence>
<keyword evidence="3" id="KW-1185">Reference proteome</keyword>
<keyword evidence="1" id="KW-0472">Membrane</keyword>
<dbReference type="AlphaFoldDB" id="B6FZM4"/>
<accession>B6FZM4</accession>
<organism evidence="2 3">
    <name type="scientific">Peptacetobacter hiranonis (strain DSM 13275 / JCM 10541 / KCTC 15199 / TO-931)</name>
    <name type="common">Clostridium hiranonis</name>
    <dbReference type="NCBI Taxonomy" id="500633"/>
    <lineage>
        <taxon>Bacteria</taxon>
        <taxon>Bacillati</taxon>
        <taxon>Bacillota</taxon>
        <taxon>Clostridia</taxon>
        <taxon>Peptostreptococcales</taxon>
        <taxon>Peptostreptococcaceae</taxon>
        <taxon>Peptacetobacter</taxon>
    </lineage>
</organism>
<dbReference type="NCBIfam" id="TIGR03732">
    <property type="entry name" value="lanti_perm_MutE"/>
    <property type="match status" value="1"/>
</dbReference>
<feature type="transmembrane region" description="Helical" evidence="1">
    <location>
        <begin position="142"/>
        <end position="165"/>
    </location>
</feature>
<dbReference type="InterPro" id="IPR021205">
    <property type="entry name" value="Lanti_perm_SpaE/MutE/EpiE-like"/>
</dbReference>
<feature type="transmembrane region" description="Helical" evidence="1">
    <location>
        <begin position="113"/>
        <end position="136"/>
    </location>
</feature>
<dbReference type="Pfam" id="PF12730">
    <property type="entry name" value="ABC2_membrane_4"/>
    <property type="match status" value="1"/>
</dbReference>
<keyword evidence="1" id="KW-1133">Transmembrane helix</keyword>
<reference evidence="2 3" key="2">
    <citation type="submission" date="2008-10" db="EMBL/GenBank/DDBJ databases">
        <title>Draft genome sequence of Clostridium hiranonis (DSM 13275).</title>
        <authorList>
            <person name="Sudarsanam P."/>
            <person name="Ley R."/>
            <person name="Guruge J."/>
            <person name="Turnbaugh P.J."/>
            <person name="Mahowald M."/>
            <person name="Liep D."/>
            <person name="Gordon J."/>
        </authorList>
    </citation>
    <scope>NUCLEOTIDE SEQUENCE [LARGE SCALE GENOMIC DNA]</scope>
    <source>
        <strain evidence="2 3">DSM 13275</strain>
    </source>
</reference>
<evidence type="ECO:0000313" key="3">
    <source>
        <dbReference type="Proteomes" id="UP000003178"/>
    </source>
</evidence>
<feature type="transmembrane region" description="Helical" evidence="1">
    <location>
        <begin position="172"/>
        <end position="190"/>
    </location>
</feature>
<dbReference type="CDD" id="cd21807">
    <property type="entry name" value="ABC-2_lan_permease_MutE_EpiE-like"/>
    <property type="match status" value="1"/>
</dbReference>
<dbReference type="STRING" id="500633.CLOHIR_01328"/>
<dbReference type="RefSeq" id="WP_006440249.1">
    <property type="nucleotide sequence ID" value="NZ_DS995356.1"/>
</dbReference>
<comment type="caution">
    <text evidence="2">The sequence shown here is derived from an EMBL/GenBank/DDBJ whole genome shotgun (WGS) entry which is preliminary data.</text>
</comment>
<feature type="transmembrane region" description="Helical" evidence="1">
    <location>
        <begin position="58"/>
        <end position="82"/>
    </location>
</feature>
<dbReference type="OrthoDB" id="9776525at2"/>